<proteinExistence type="predicted"/>
<dbReference type="EnsemblBacteria" id="CAC11698">
    <property type="protein sequence ID" value="CAC11698"/>
    <property type="gene ID" value="CAC11698"/>
</dbReference>
<dbReference type="Proteomes" id="UP000001024">
    <property type="component" value="Chromosome"/>
</dbReference>
<dbReference type="InterPro" id="IPR027417">
    <property type="entry name" value="P-loop_NTPase"/>
</dbReference>
<evidence type="ECO:0000256" key="1">
    <source>
        <dbReference type="ARBA" id="ARBA00022741"/>
    </source>
</evidence>
<sequence>MFFSFKIDGDELDKRMGGGVYVGQLFTIFGDNSEGKTLLSLRLAYGFLKNGISITYVSSQMPVREFISFSDALGYPVLNSVISGSMLYITPVFMLRRTRRANLDELINNDRIKEKSVLIIDSLNPGMFRDFEINSYMEKLRKFSENRVVIITANQASLDDATVLRINQLSTTIVTLHSKELGGVKRHFIDLVKYPMVVRSIQQSIPFRVEPGRGLIVEISSVS</sequence>
<accession>Q9HKN9</accession>
<dbReference type="PaxDb" id="273075-Ta0558"/>
<dbReference type="AlphaFoldDB" id="Q9HKN9"/>
<gene>
    <name evidence="4" type="ordered locus">Ta0558</name>
</gene>
<dbReference type="EMBL" id="AL445064">
    <property type="protein sequence ID" value="CAC11698.1"/>
    <property type="molecule type" value="Genomic_DNA"/>
</dbReference>
<dbReference type="RefSeq" id="WP_010900983.1">
    <property type="nucleotide sequence ID" value="NC_002578.1"/>
</dbReference>
<dbReference type="PANTHER" id="PTHR43637:SF3">
    <property type="entry name" value="FLAGELLA-RELATED PROTEIN H-RELATED"/>
    <property type="match status" value="1"/>
</dbReference>
<evidence type="ECO:0000313" key="4">
    <source>
        <dbReference type="EMBL" id="CAC11698.1"/>
    </source>
</evidence>
<dbReference type="Gene3D" id="3.40.50.300">
    <property type="entry name" value="P-loop containing nucleotide triphosphate hydrolases"/>
    <property type="match status" value="1"/>
</dbReference>
<name>Q9HKN9_THEAC</name>
<dbReference type="HOGENOM" id="CLU_094838_0_0_2"/>
<dbReference type="PANTHER" id="PTHR43637">
    <property type="entry name" value="UPF0273 PROTEIN TM_0370"/>
    <property type="match status" value="1"/>
</dbReference>
<dbReference type="eggNOG" id="arCOG04148">
    <property type="taxonomic scope" value="Archaea"/>
</dbReference>
<protein>
    <recommendedName>
        <fullName evidence="3">KaiC-like domain-containing protein</fullName>
    </recommendedName>
</protein>
<evidence type="ECO:0000313" key="5">
    <source>
        <dbReference type="Proteomes" id="UP000001024"/>
    </source>
</evidence>
<feature type="domain" description="KaiC-like" evidence="3">
    <location>
        <begin position="11"/>
        <end position="217"/>
    </location>
</feature>
<dbReference type="Pfam" id="PF06745">
    <property type="entry name" value="ATPase"/>
    <property type="match status" value="1"/>
</dbReference>
<dbReference type="OrthoDB" id="63735at2157"/>
<evidence type="ECO:0000259" key="3">
    <source>
        <dbReference type="Pfam" id="PF06745"/>
    </source>
</evidence>
<dbReference type="KEGG" id="tac:Ta0558"/>
<reference evidence="4 5" key="1">
    <citation type="journal article" date="2000" name="Nature">
        <title>The genome sequence of the thermoacidophilic scavenger Thermoplasma acidophilum.</title>
        <authorList>
            <person name="Ruepp A."/>
            <person name="Graml W."/>
            <person name="Santos-Martinez M.L."/>
            <person name="Koretke K.K."/>
            <person name="Volker C."/>
            <person name="Mewes H.W."/>
            <person name="Frishman D."/>
            <person name="Stocker S."/>
            <person name="Lupas A.N."/>
            <person name="Baumeister W."/>
        </authorList>
    </citation>
    <scope>NUCLEOTIDE SEQUENCE [LARGE SCALE GENOMIC DNA]</scope>
    <source>
        <strain evidence="5">ATCC 25905 / DSM 1728 / JCM 9062 / NBRC 15155 / AMRC-C165</strain>
    </source>
</reference>
<dbReference type="SMR" id="Q9HKN9"/>
<dbReference type="InParanoid" id="Q9HKN9"/>
<keyword evidence="5" id="KW-1185">Reference proteome</keyword>
<keyword evidence="2" id="KW-0067">ATP-binding</keyword>
<dbReference type="InterPro" id="IPR014774">
    <property type="entry name" value="KaiC-like_dom"/>
</dbReference>
<keyword evidence="1" id="KW-0547">Nucleotide-binding</keyword>
<dbReference type="NCBIfam" id="NF006320">
    <property type="entry name" value="PRK08533.1"/>
    <property type="match status" value="1"/>
</dbReference>
<dbReference type="GO" id="GO:0005524">
    <property type="term" value="F:ATP binding"/>
    <property type="evidence" value="ECO:0007669"/>
    <property type="project" value="UniProtKB-KW"/>
</dbReference>
<dbReference type="STRING" id="273075.gene:9571778"/>
<organism evidence="4 5">
    <name type="scientific">Thermoplasma acidophilum (strain ATCC 25905 / DSM 1728 / JCM 9062 / NBRC 15155 / AMRC-C165)</name>
    <dbReference type="NCBI Taxonomy" id="273075"/>
    <lineage>
        <taxon>Archaea</taxon>
        <taxon>Methanobacteriati</taxon>
        <taxon>Thermoplasmatota</taxon>
        <taxon>Thermoplasmata</taxon>
        <taxon>Thermoplasmatales</taxon>
        <taxon>Thermoplasmataceae</taxon>
        <taxon>Thermoplasma</taxon>
    </lineage>
</organism>
<dbReference type="SUPFAM" id="SSF52540">
    <property type="entry name" value="P-loop containing nucleoside triphosphate hydrolases"/>
    <property type="match status" value="1"/>
</dbReference>
<evidence type="ECO:0000256" key="2">
    <source>
        <dbReference type="ARBA" id="ARBA00022840"/>
    </source>
</evidence>